<dbReference type="RefSeq" id="WP_139224459.1">
    <property type="nucleotide sequence ID" value="NZ_BONM01000036.1"/>
</dbReference>
<dbReference type="OrthoDB" id="5117020at2"/>
<keyword evidence="2" id="KW-1185">Reference proteome</keyword>
<protein>
    <submittedName>
        <fullName evidence="1">Uncharacterized protein</fullName>
    </submittedName>
</protein>
<name>A0A1I0ZZP7_9CELL</name>
<proteinExistence type="predicted"/>
<reference evidence="1 2" key="1">
    <citation type="submission" date="2016-10" db="EMBL/GenBank/DDBJ databases">
        <authorList>
            <person name="de Groot N.N."/>
        </authorList>
    </citation>
    <scope>NUCLEOTIDE SEQUENCE [LARGE SCALE GENOMIC DNA]</scope>
    <source>
        <strain evidence="1 2">CGMCC 4.6945</strain>
    </source>
</reference>
<evidence type="ECO:0000313" key="1">
    <source>
        <dbReference type="EMBL" id="SFB29778.1"/>
    </source>
</evidence>
<dbReference type="Proteomes" id="UP000199012">
    <property type="component" value="Unassembled WGS sequence"/>
</dbReference>
<dbReference type="EMBL" id="FOKA01000013">
    <property type="protein sequence ID" value="SFB29778.1"/>
    <property type="molecule type" value="Genomic_DNA"/>
</dbReference>
<evidence type="ECO:0000313" key="2">
    <source>
        <dbReference type="Proteomes" id="UP000199012"/>
    </source>
</evidence>
<sequence length="633" mass="70869">MNEADDSEWTVVHPCELVATFLVPLPDPIPLPDSSILPTYRRLEQAAIRILEPWLDELWLQRADQSAIMMCRDAFAADDAENGPVNWSNKYALVTSIQFHQTFSDAGLRLGLEPAMRLAHVVAGPRLTTEEKRNALDQFDVEGSAGAPGLRDIGLGAVTVAECRVGLRIIGELPDLESPLTRGTGGDAPFGPLESDRIFPDEISMWQWRKFPEGMAPDSELVERRLRAALDIALTELRTIQRAAQAVRRSPTVIASLERLPLVVPVVIRFAGGIGRPDGGAHTVLLATHPNTEHLHVPEPFTDDEMQTVNDARHRIDDGPFAAHLDVHREAHVALTRLGDYRLAALLLGISAESLIDELILHLMWEEGQLPEYVARDWLEGLDARARAFLPARLLRPWDVKARNPIGVWAQDVAALRHRVAHAAYRPNLDESRQSFFGVNELVAFFCDRLASPEILKKYPRTALALAGETGLRKRNAYTNRVRNLQNDASEVAWTETFQRWRESWRRTRRDQTARVRVPDDRGAWLIAVRHPDGLLLWVRHDRSQHLAIEVDVETGDLPAGFVDRLHGIADVAHHSHGYTLPVSIAVEHRARTSPRPKAIWVEDYHHVPLTGVMVDGSDHRHPVDIGIAPTLS</sequence>
<accession>A0A1I0ZZP7</accession>
<dbReference type="AlphaFoldDB" id="A0A1I0ZZP7"/>
<dbReference type="STRING" id="988821.SAMN05421867_11333"/>
<gene>
    <name evidence="1" type="ORF">SAMN05421867_11333</name>
</gene>
<organism evidence="1 2">
    <name type="scientific">Cellulomonas marina</name>
    <dbReference type="NCBI Taxonomy" id="988821"/>
    <lineage>
        <taxon>Bacteria</taxon>
        <taxon>Bacillati</taxon>
        <taxon>Actinomycetota</taxon>
        <taxon>Actinomycetes</taxon>
        <taxon>Micrococcales</taxon>
        <taxon>Cellulomonadaceae</taxon>
        <taxon>Cellulomonas</taxon>
    </lineage>
</organism>